<dbReference type="GO" id="GO:0008270">
    <property type="term" value="F:zinc ion binding"/>
    <property type="evidence" value="ECO:0007669"/>
    <property type="project" value="UniProtKB-UniRule"/>
</dbReference>
<feature type="domain" description="C2H2-type" evidence="13">
    <location>
        <begin position="382"/>
        <end position="409"/>
    </location>
</feature>
<dbReference type="FunFam" id="3.30.160.60:FF:001498">
    <property type="entry name" value="Zinc finger protein 404"/>
    <property type="match status" value="1"/>
</dbReference>
<dbReference type="GO" id="GO:0005634">
    <property type="term" value="C:nucleus"/>
    <property type="evidence" value="ECO:0007669"/>
    <property type="project" value="UniProtKB-SubCell"/>
</dbReference>
<dbReference type="GO" id="GO:0010468">
    <property type="term" value="P:regulation of gene expression"/>
    <property type="evidence" value="ECO:0007669"/>
    <property type="project" value="TreeGrafter"/>
</dbReference>
<dbReference type="GO" id="GO:0003677">
    <property type="term" value="F:DNA binding"/>
    <property type="evidence" value="ECO:0007669"/>
    <property type="project" value="UniProtKB-KW"/>
</dbReference>
<organism evidence="15 16">
    <name type="scientific">Drosophila albomicans</name>
    <name type="common">Fruit fly</name>
    <dbReference type="NCBI Taxonomy" id="7291"/>
    <lineage>
        <taxon>Eukaryota</taxon>
        <taxon>Metazoa</taxon>
        <taxon>Ecdysozoa</taxon>
        <taxon>Arthropoda</taxon>
        <taxon>Hexapoda</taxon>
        <taxon>Insecta</taxon>
        <taxon>Pterygota</taxon>
        <taxon>Neoptera</taxon>
        <taxon>Endopterygota</taxon>
        <taxon>Diptera</taxon>
        <taxon>Brachycera</taxon>
        <taxon>Muscomorpha</taxon>
        <taxon>Ephydroidea</taxon>
        <taxon>Drosophilidae</taxon>
        <taxon>Drosophila</taxon>
    </lineage>
</organism>
<dbReference type="Gene3D" id="3.40.1800.20">
    <property type="match status" value="1"/>
</dbReference>
<reference evidence="16" key="1">
    <citation type="submission" date="2025-08" db="UniProtKB">
        <authorList>
            <consortium name="RefSeq"/>
        </authorList>
    </citation>
    <scope>IDENTIFICATION</scope>
    <source>
        <strain evidence="16">15112-1751.03</strain>
        <tissue evidence="16">Whole Adult</tissue>
    </source>
</reference>
<dbReference type="PANTHER" id="PTHR16515">
    <property type="entry name" value="PR DOMAIN ZINC FINGER PROTEIN"/>
    <property type="match status" value="1"/>
</dbReference>
<feature type="region of interest" description="Disordered" evidence="12">
    <location>
        <begin position="229"/>
        <end position="288"/>
    </location>
</feature>
<feature type="compositionally biased region" description="Basic and acidic residues" evidence="12">
    <location>
        <begin position="267"/>
        <end position="285"/>
    </location>
</feature>
<dbReference type="PROSITE" id="PS00028">
    <property type="entry name" value="ZINC_FINGER_C2H2_1"/>
    <property type="match status" value="5"/>
</dbReference>
<dbReference type="OrthoDB" id="8117402at2759"/>
<evidence type="ECO:0000256" key="11">
    <source>
        <dbReference type="PROSITE-ProRule" id="PRU01263"/>
    </source>
</evidence>
<feature type="domain" description="C2H2-type" evidence="13">
    <location>
        <begin position="298"/>
        <end position="325"/>
    </location>
</feature>
<keyword evidence="6" id="KW-0805">Transcription regulation</keyword>
<dbReference type="AlphaFoldDB" id="A0A6P8XLR7"/>
<feature type="domain" description="C2H2-type" evidence="13">
    <location>
        <begin position="410"/>
        <end position="439"/>
    </location>
</feature>
<feature type="domain" description="C2H2-type" evidence="13">
    <location>
        <begin position="326"/>
        <end position="353"/>
    </location>
</feature>
<dbReference type="Gene3D" id="3.30.160.60">
    <property type="entry name" value="Classic Zinc Finger"/>
    <property type="match status" value="4"/>
</dbReference>
<evidence type="ECO:0000313" key="15">
    <source>
        <dbReference type="Proteomes" id="UP000515160"/>
    </source>
</evidence>
<dbReference type="SUPFAM" id="SSF57667">
    <property type="entry name" value="beta-beta-alpha zinc fingers"/>
    <property type="match status" value="3"/>
</dbReference>
<keyword evidence="3" id="KW-0677">Repeat</keyword>
<protein>
    <submittedName>
        <fullName evidence="16">Zinc finger protein 420</fullName>
    </submittedName>
</protein>
<dbReference type="Pfam" id="PF00096">
    <property type="entry name" value="zf-C2H2"/>
    <property type="match status" value="4"/>
</dbReference>
<feature type="binding site" evidence="11">
    <location>
        <position position="79"/>
    </location>
    <ligand>
        <name>Zn(2+)</name>
        <dbReference type="ChEBI" id="CHEBI:29105"/>
    </ligand>
</feature>
<evidence type="ECO:0000259" key="14">
    <source>
        <dbReference type="PROSITE" id="PS51915"/>
    </source>
</evidence>
<dbReference type="SMART" id="SM00868">
    <property type="entry name" value="zf-AD"/>
    <property type="match status" value="1"/>
</dbReference>
<dbReference type="PROSITE" id="PS51915">
    <property type="entry name" value="ZAD"/>
    <property type="match status" value="1"/>
</dbReference>
<feature type="binding site" evidence="11">
    <location>
        <position position="14"/>
    </location>
    <ligand>
        <name>Zn(2+)</name>
        <dbReference type="ChEBI" id="CHEBI:29105"/>
    </ligand>
</feature>
<feature type="binding site" evidence="11">
    <location>
        <position position="17"/>
    </location>
    <ligand>
        <name>Zn(2+)</name>
        <dbReference type="ChEBI" id="CHEBI:29105"/>
    </ligand>
</feature>
<proteinExistence type="predicted"/>
<dbReference type="Pfam" id="PF07776">
    <property type="entry name" value="zf-AD"/>
    <property type="match status" value="1"/>
</dbReference>
<keyword evidence="8" id="KW-0804">Transcription</keyword>
<dbReference type="PANTHER" id="PTHR16515:SF49">
    <property type="entry name" value="GASTRULA ZINC FINGER PROTEIN XLCGF49.1-LIKE-RELATED"/>
    <property type="match status" value="1"/>
</dbReference>
<keyword evidence="2 11" id="KW-0479">Metal-binding</keyword>
<dbReference type="FunFam" id="3.30.160.60:FF:000110">
    <property type="entry name" value="Zinc finger protein-like"/>
    <property type="match status" value="1"/>
</dbReference>
<evidence type="ECO:0000256" key="5">
    <source>
        <dbReference type="ARBA" id="ARBA00022833"/>
    </source>
</evidence>
<evidence type="ECO:0000256" key="9">
    <source>
        <dbReference type="ARBA" id="ARBA00023242"/>
    </source>
</evidence>
<evidence type="ECO:0000256" key="1">
    <source>
        <dbReference type="ARBA" id="ARBA00004123"/>
    </source>
</evidence>
<dbReference type="InterPro" id="IPR013087">
    <property type="entry name" value="Znf_C2H2_type"/>
</dbReference>
<evidence type="ECO:0000256" key="7">
    <source>
        <dbReference type="ARBA" id="ARBA00023125"/>
    </source>
</evidence>
<comment type="subcellular location">
    <subcellularLocation>
        <location evidence="1">Nucleus</location>
    </subcellularLocation>
</comment>
<dbReference type="InterPro" id="IPR050331">
    <property type="entry name" value="Zinc_finger"/>
</dbReference>
<dbReference type="InterPro" id="IPR036236">
    <property type="entry name" value="Znf_C2H2_sf"/>
</dbReference>
<dbReference type="PROSITE" id="PS50157">
    <property type="entry name" value="ZINC_FINGER_C2H2_2"/>
    <property type="match status" value="5"/>
</dbReference>
<evidence type="ECO:0000313" key="16">
    <source>
        <dbReference type="RefSeq" id="XP_034117451.1"/>
    </source>
</evidence>
<dbReference type="RefSeq" id="XP_034117451.1">
    <property type="nucleotide sequence ID" value="XM_034261560.2"/>
</dbReference>
<evidence type="ECO:0000256" key="12">
    <source>
        <dbReference type="SAM" id="MobiDB-lite"/>
    </source>
</evidence>
<keyword evidence="4 10" id="KW-0863">Zinc-finger</keyword>
<evidence type="ECO:0000256" key="2">
    <source>
        <dbReference type="ARBA" id="ARBA00022723"/>
    </source>
</evidence>
<feature type="domain" description="ZAD" evidence="14">
    <location>
        <begin position="12"/>
        <end position="106"/>
    </location>
</feature>
<gene>
    <name evidence="16" type="primary">LOC117576634</name>
</gene>
<evidence type="ECO:0000256" key="6">
    <source>
        <dbReference type="ARBA" id="ARBA00023015"/>
    </source>
</evidence>
<keyword evidence="9" id="KW-0539">Nucleus</keyword>
<accession>A0A6P8XLR7</accession>
<evidence type="ECO:0000259" key="13">
    <source>
        <dbReference type="PROSITE" id="PS50157"/>
    </source>
</evidence>
<feature type="binding site" evidence="11">
    <location>
        <position position="82"/>
    </location>
    <ligand>
        <name>Zn(2+)</name>
        <dbReference type="ChEBI" id="CHEBI:29105"/>
    </ligand>
</feature>
<dbReference type="GeneID" id="117576634"/>
<sequence>METTDETPVDRNKCRVCLGECTENAMRTLFTEDAAVDNDEVEEEASDDNEAAKLRLNNQIEYCCGIRIRRSSLLPTKVCERCCEFVKMWFSFRQMCLNSQVYLESTFLGHEKPDDLLNASESVYFEYLYETLQLQTLKHYSNCNDDEDEEEEEDMQSADSAELDYVVDYYEENYVTDNVAATVEATEASAKHKLPEIITDLEQQQYNDEQCEAVEMEQSMVYSEDDVKLDTCDGNFSEDNEDFLSPTPSPDPRPSTTSAKRKPGRPRKPDNELKVKRKTKGEPALKIDNLGENSPTKYMCNLCGNVYPKKAAFTAHMMAHTDYKPHQCEICCKSFRQMGELRAHIRRHTGERPYKCLYCDRHFYDRSEKVRHERVHTNTRPYECKECGKTFTHTAILKNHSLVHSGEKNFNCSICSKSFTLLHQLKAHLQTLTHRSKEEQAFASSTSYMLHQDMD</sequence>
<evidence type="ECO:0000256" key="8">
    <source>
        <dbReference type="ARBA" id="ARBA00023163"/>
    </source>
</evidence>
<keyword evidence="7" id="KW-0238">DNA-binding</keyword>
<evidence type="ECO:0000256" key="3">
    <source>
        <dbReference type="ARBA" id="ARBA00022737"/>
    </source>
</evidence>
<feature type="domain" description="C2H2-type" evidence="13">
    <location>
        <begin position="354"/>
        <end position="381"/>
    </location>
</feature>
<dbReference type="InterPro" id="IPR012934">
    <property type="entry name" value="Znf_AD"/>
</dbReference>
<keyword evidence="15" id="KW-1185">Reference proteome</keyword>
<dbReference type="Proteomes" id="UP000515160">
    <property type="component" value="Chromosome 2R"/>
</dbReference>
<evidence type="ECO:0000256" key="10">
    <source>
        <dbReference type="PROSITE-ProRule" id="PRU00042"/>
    </source>
</evidence>
<evidence type="ECO:0000256" key="4">
    <source>
        <dbReference type="ARBA" id="ARBA00022771"/>
    </source>
</evidence>
<dbReference type="SMART" id="SM00355">
    <property type="entry name" value="ZnF_C2H2"/>
    <property type="match status" value="5"/>
</dbReference>
<name>A0A6P8XLR7_DROAB</name>
<dbReference type="FunFam" id="3.30.160.60:FF:000446">
    <property type="entry name" value="Zinc finger protein"/>
    <property type="match status" value="1"/>
</dbReference>
<dbReference type="SUPFAM" id="SSF57716">
    <property type="entry name" value="Glucocorticoid receptor-like (DNA-binding domain)"/>
    <property type="match status" value="1"/>
</dbReference>
<keyword evidence="5 11" id="KW-0862">Zinc</keyword>
<dbReference type="FunFam" id="3.30.160.60:FF:002534">
    <property type="entry name" value="Uncharacterized protein, isoform B"/>
    <property type="match status" value="1"/>
</dbReference>